<reference evidence="1 2" key="1">
    <citation type="journal article" date="2021" name="Elife">
        <title>Chloroplast acquisition without the gene transfer in kleptoplastic sea slugs, Plakobranchus ocellatus.</title>
        <authorList>
            <person name="Maeda T."/>
            <person name="Takahashi S."/>
            <person name="Yoshida T."/>
            <person name="Shimamura S."/>
            <person name="Takaki Y."/>
            <person name="Nagai Y."/>
            <person name="Toyoda A."/>
            <person name="Suzuki Y."/>
            <person name="Arimoto A."/>
            <person name="Ishii H."/>
            <person name="Satoh N."/>
            <person name="Nishiyama T."/>
            <person name="Hasebe M."/>
            <person name="Maruyama T."/>
            <person name="Minagawa J."/>
            <person name="Obokata J."/>
            <person name="Shigenobu S."/>
        </authorList>
    </citation>
    <scope>NUCLEOTIDE SEQUENCE [LARGE SCALE GENOMIC DNA]</scope>
</reference>
<sequence length="84" mass="9595">MRSSFFQILRQMKNADVRIELILKTDATSFEETASSSSPPPLRCLSGDVVMWPPQCVSNLTPPSHSDFFLYWFLPRPPQNLLIP</sequence>
<name>A0AAV4JAW6_9GAST</name>
<accession>A0AAV4JAW6</accession>
<dbReference type="AlphaFoldDB" id="A0AAV4JAW6"/>
<keyword evidence="2" id="KW-1185">Reference proteome</keyword>
<dbReference type="Proteomes" id="UP000762676">
    <property type="component" value="Unassembled WGS sequence"/>
</dbReference>
<dbReference type="EMBL" id="BMAT01003093">
    <property type="protein sequence ID" value="GFS19949.1"/>
    <property type="molecule type" value="Genomic_DNA"/>
</dbReference>
<proteinExistence type="predicted"/>
<evidence type="ECO:0000313" key="1">
    <source>
        <dbReference type="EMBL" id="GFS19949.1"/>
    </source>
</evidence>
<protein>
    <submittedName>
        <fullName evidence="1">Uncharacterized protein</fullName>
    </submittedName>
</protein>
<organism evidence="1 2">
    <name type="scientific">Elysia marginata</name>
    <dbReference type="NCBI Taxonomy" id="1093978"/>
    <lineage>
        <taxon>Eukaryota</taxon>
        <taxon>Metazoa</taxon>
        <taxon>Spiralia</taxon>
        <taxon>Lophotrochozoa</taxon>
        <taxon>Mollusca</taxon>
        <taxon>Gastropoda</taxon>
        <taxon>Heterobranchia</taxon>
        <taxon>Euthyneura</taxon>
        <taxon>Panpulmonata</taxon>
        <taxon>Sacoglossa</taxon>
        <taxon>Placobranchoidea</taxon>
        <taxon>Plakobranchidae</taxon>
        <taxon>Elysia</taxon>
    </lineage>
</organism>
<comment type="caution">
    <text evidence="1">The sequence shown here is derived from an EMBL/GenBank/DDBJ whole genome shotgun (WGS) entry which is preliminary data.</text>
</comment>
<evidence type="ECO:0000313" key="2">
    <source>
        <dbReference type="Proteomes" id="UP000762676"/>
    </source>
</evidence>
<gene>
    <name evidence="1" type="ORF">ElyMa_001557400</name>
</gene>